<evidence type="ECO:0000313" key="2">
    <source>
        <dbReference type="EMBL" id="PRC94662.1"/>
    </source>
</evidence>
<name>A0A2S9H3V3_9BURK</name>
<organism evidence="2 3">
    <name type="scientific">Solimicrobium silvestre</name>
    <dbReference type="NCBI Taxonomy" id="2099400"/>
    <lineage>
        <taxon>Bacteria</taxon>
        <taxon>Pseudomonadati</taxon>
        <taxon>Pseudomonadota</taxon>
        <taxon>Betaproteobacteria</taxon>
        <taxon>Burkholderiales</taxon>
        <taxon>Oxalobacteraceae</taxon>
        <taxon>Solimicrobium</taxon>
    </lineage>
</organism>
<feature type="signal peptide" evidence="1">
    <location>
        <begin position="1"/>
        <end position="18"/>
    </location>
</feature>
<keyword evidence="1" id="KW-0732">Signal</keyword>
<dbReference type="RefSeq" id="WP_105530374.1">
    <property type="nucleotide sequence ID" value="NZ_PUGF01000002.1"/>
</dbReference>
<sequence>MKKTTLAILLILSGIASAQTSSLKAGLWDMKQIKQVLDGQDMSAKMAAVQEKMQESMAKMTPEQRKKMEGMMNMGAGGTIRVCISPAMAARNAPIVDREGHCAPAKVTRSGNTSTFEFNCTNNGRTSVGSGKSTVNGDTVSTSVDMTVTDAKGHHSIQSESQMTFLGADCQGIKPADQMMKEMHGTTQQK</sequence>
<dbReference type="EMBL" id="PUGF01000002">
    <property type="protein sequence ID" value="PRC94662.1"/>
    <property type="molecule type" value="Genomic_DNA"/>
</dbReference>
<dbReference type="AlphaFoldDB" id="A0A2S9H3V3"/>
<gene>
    <name evidence="2" type="ORF">S2091_0665</name>
</gene>
<dbReference type="Proteomes" id="UP000237839">
    <property type="component" value="Unassembled WGS sequence"/>
</dbReference>
<reference evidence="2 3" key="1">
    <citation type="submission" date="2018-02" db="EMBL/GenBank/DDBJ databases">
        <title>Solimicrobium silvestre gen. nov., sp. nov., isolated from alpine forest soil.</title>
        <authorList>
            <person name="Margesin R."/>
            <person name="Albuquerque L."/>
            <person name="Zhang D.-C."/>
            <person name="Froufe H.J.C."/>
            <person name="Severino R."/>
            <person name="Roxo I."/>
            <person name="Egas C."/>
            <person name="Da Costa M.S."/>
        </authorList>
    </citation>
    <scope>NUCLEOTIDE SEQUENCE [LARGE SCALE GENOMIC DNA]</scope>
    <source>
        <strain evidence="2 3">S20-91</strain>
    </source>
</reference>
<feature type="chain" id="PRO_5015716032" description="DUF3617 domain-containing protein" evidence="1">
    <location>
        <begin position="19"/>
        <end position="190"/>
    </location>
</feature>
<dbReference type="InterPro" id="IPR022061">
    <property type="entry name" value="DUF3617"/>
</dbReference>
<comment type="caution">
    <text evidence="2">The sequence shown here is derived from an EMBL/GenBank/DDBJ whole genome shotgun (WGS) entry which is preliminary data.</text>
</comment>
<evidence type="ECO:0000256" key="1">
    <source>
        <dbReference type="SAM" id="SignalP"/>
    </source>
</evidence>
<evidence type="ECO:0000313" key="3">
    <source>
        <dbReference type="Proteomes" id="UP000237839"/>
    </source>
</evidence>
<dbReference type="Pfam" id="PF12276">
    <property type="entry name" value="DUF3617"/>
    <property type="match status" value="1"/>
</dbReference>
<keyword evidence="3" id="KW-1185">Reference proteome</keyword>
<proteinExistence type="predicted"/>
<dbReference type="OrthoDB" id="8536404at2"/>
<accession>A0A2S9H3V3</accession>
<evidence type="ECO:0008006" key="4">
    <source>
        <dbReference type="Google" id="ProtNLM"/>
    </source>
</evidence>
<protein>
    <recommendedName>
        <fullName evidence="4">DUF3617 domain-containing protein</fullName>
    </recommendedName>
</protein>